<dbReference type="PANTHER" id="PTHR28008">
    <property type="entry name" value="DOMAIN PROTEIN, PUTATIVE (AFU_ORTHOLOGUE AFUA_3G10980)-RELATED"/>
    <property type="match status" value="1"/>
</dbReference>
<dbReference type="OrthoDB" id="288647at2"/>
<dbReference type="Pfam" id="PF04892">
    <property type="entry name" value="VanZ"/>
    <property type="match status" value="1"/>
</dbReference>
<dbReference type="AlphaFoldDB" id="A0A518JPI5"/>
<evidence type="ECO:0000313" key="3">
    <source>
        <dbReference type="EMBL" id="QDV67459.1"/>
    </source>
</evidence>
<evidence type="ECO:0000313" key="4">
    <source>
        <dbReference type="Proteomes" id="UP000315082"/>
    </source>
</evidence>
<keyword evidence="1" id="KW-0812">Transmembrane</keyword>
<name>A0A518JPI5_9BACT</name>
<feature type="transmembrane region" description="Helical" evidence="1">
    <location>
        <begin position="97"/>
        <end position="115"/>
    </location>
</feature>
<dbReference type="EMBL" id="CP036348">
    <property type="protein sequence ID" value="QDV67459.1"/>
    <property type="molecule type" value="Genomic_DNA"/>
</dbReference>
<proteinExistence type="predicted"/>
<evidence type="ECO:0000256" key="1">
    <source>
        <dbReference type="SAM" id="Phobius"/>
    </source>
</evidence>
<dbReference type="InterPro" id="IPR006976">
    <property type="entry name" value="VanZ-like"/>
</dbReference>
<keyword evidence="1" id="KW-0472">Membrane</keyword>
<accession>A0A518JPI5</accession>
<keyword evidence="1" id="KW-1133">Transmembrane helix</keyword>
<sequence>MHAKNAKFLKSAGRALSTAKNLMNASPANQRRPEFSRWKLAAACCLLGAFFVPLPAGSQRLDQLYNLSHLAVFACVAFLLMQILDGWAFWRRAVYTLACVLTIGVAIELIQPYFGRRASLHDVVNDVIGGVAGLTIAVAYRWVRAT</sequence>
<feature type="transmembrane region" description="Helical" evidence="1">
    <location>
        <begin position="70"/>
        <end position="90"/>
    </location>
</feature>
<feature type="domain" description="VanZ-like" evidence="2">
    <location>
        <begin position="67"/>
        <end position="138"/>
    </location>
</feature>
<reference evidence="3 4" key="1">
    <citation type="submission" date="2019-02" db="EMBL/GenBank/DDBJ databases">
        <title>Deep-cultivation of Planctomycetes and their phenomic and genomic characterization uncovers novel biology.</title>
        <authorList>
            <person name="Wiegand S."/>
            <person name="Jogler M."/>
            <person name="Boedeker C."/>
            <person name="Pinto D."/>
            <person name="Vollmers J."/>
            <person name="Rivas-Marin E."/>
            <person name="Kohn T."/>
            <person name="Peeters S.H."/>
            <person name="Heuer A."/>
            <person name="Rast P."/>
            <person name="Oberbeckmann S."/>
            <person name="Bunk B."/>
            <person name="Jeske O."/>
            <person name="Meyerdierks A."/>
            <person name="Storesund J.E."/>
            <person name="Kallscheuer N."/>
            <person name="Luecker S."/>
            <person name="Lage O.M."/>
            <person name="Pohl T."/>
            <person name="Merkel B.J."/>
            <person name="Hornburger P."/>
            <person name="Mueller R.-W."/>
            <person name="Bruemmer F."/>
            <person name="Labrenz M."/>
            <person name="Spormann A.M."/>
            <person name="Op den Camp H."/>
            <person name="Overmann J."/>
            <person name="Amann R."/>
            <person name="Jetten M.S.M."/>
            <person name="Mascher T."/>
            <person name="Medema M.H."/>
            <person name="Devos D.P."/>
            <person name="Kaster A.-K."/>
            <person name="Ovreas L."/>
            <person name="Rohde M."/>
            <person name="Galperin M.Y."/>
            <person name="Jogler C."/>
        </authorList>
    </citation>
    <scope>NUCLEOTIDE SEQUENCE [LARGE SCALE GENOMIC DNA]</scope>
    <source>
        <strain evidence="3 4">Poly24</strain>
    </source>
</reference>
<dbReference type="NCBIfam" id="NF037970">
    <property type="entry name" value="vanZ_1"/>
    <property type="match status" value="1"/>
</dbReference>
<feature type="transmembrane region" description="Helical" evidence="1">
    <location>
        <begin position="127"/>
        <end position="143"/>
    </location>
</feature>
<keyword evidence="4" id="KW-1185">Reference proteome</keyword>
<evidence type="ECO:0000259" key="2">
    <source>
        <dbReference type="Pfam" id="PF04892"/>
    </source>
</evidence>
<dbReference type="KEGG" id="rcf:Poly24_11590"/>
<dbReference type="Proteomes" id="UP000315082">
    <property type="component" value="Chromosome"/>
</dbReference>
<organism evidence="3 4">
    <name type="scientific">Rosistilla carotiformis</name>
    <dbReference type="NCBI Taxonomy" id="2528017"/>
    <lineage>
        <taxon>Bacteria</taxon>
        <taxon>Pseudomonadati</taxon>
        <taxon>Planctomycetota</taxon>
        <taxon>Planctomycetia</taxon>
        <taxon>Pirellulales</taxon>
        <taxon>Pirellulaceae</taxon>
        <taxon>Rosistilla</taxon>
    </lineage>
</organism>
<protein>
    <recommendedName>
        <fullName evidence="2">VanZ-like domain-containing protein</fullName>
    </recommendedName>
</protein>
<dbReference type="PANTHER" id="PTHR28008:SF1">
    <property type="entry name" value="DOMAIN PROTEIN, PUTATIVE (AFU_ORTHOLOGUE AFUA_3G10980)-RELATED"/>
    <property type="match status" value="1"/>
</dbReference>
<gene>
    <name evidence="3" type="ORF">Poly24_11590</name>
</gene>